<evidence type="ECO:0000313" key="2">
    <source>
        <dbReference type="Proteomes" id="UP001356427"/>
    </source>
</evidence>
<name>A0AAN8QBV2_9TELE</name>
<proteinExistence type="predicted"/>
<organism evidence="1 2">
    <name type="scientific">Coregonus suidteri</name>
    <dbReference type="NCBI Taxonomy" id="861788"/>
    <lineage>
        <taxon>Eukaryota</taxon>
        <taxon>Metazoa</taxon>
        <taxon>Chordata</taxon>
        <taxon>Craniata</taxon>
        <taxon>Vertebrata</taxon>
        <taxon>Euteleostomi</taxon>
        <taxon>Actinopterygii</taxon>
        <taxon>Neopterygii</taxon>
        <taxon>Teleostei</taxon>
        <taxon>Protacanthopterygii</taxon>
        <taxon>Salmoniformes</taxon>
        <taxon>Salmonidae</taxon>
        <taxon>Coregoninae</taxon>
        <taxon>Coregonus</taxon>
    </lineage>
</organism>
<comment type="caution">
    <text evidence="1">The sequence shown here is derived from an EMBL/GenBank/DDBJ whole genome shotgun (WGS) entry which is preliminary data.</text>
</comment>
<feature type="non-terminal residue" evidence="1">
    <location>
        <position position="1"/>
    </location>
</feature>
<dbReference type="EMBL" id="JAGTTL010000029">
    <property type="protein sequence ID" value="KAK6299240.1"/>
    <property type="molecule type" value="Genomic_DNA"/>
</dbReference>
<dbReference type="AlphaFoldDB" id="A0AAN8QBV2"/>
<protein>
    <submittedName>
        <fullName evidence="1">Uncharacterized protein</fullName>
    </submittedName>
</protein>
<evidence type="ECO:0000313" key="1">
    <source>
        <dbReference type="EMBL" id="KAK6299240.1"/>
    </source>
</evidence>
<dbReference type="Proteomes" id="UP001356427">
    <property type="component" value="Unassembled WGS sequence"/>
</dbReference>
<accession>A0AAN8QBV2</accession>
<gene>
    <name evidence="1" type="ORF">J4Q44_G00307500</name>
</gene>
<reference evidence="1 2" key="1">
    <citation type="submission" date="2021-04" db="EMBL/GenBank/DDBJ databases">
        <authorList>
            <person name="De Guttry C."/>
            <person name="Zahm M."/>
            <person name="Klopp C."/>
            <person name="Cabau C."/>
            <person name="Louis A."/>
            <person name="Berthelot C."/>
            <person name="Parey E."/>
            <person name="Roest Crollius H."/>
            <person name="Montfort J."/>
            <person name="Robinson-Rechavi M."/>
            <person name="Bucao C."/>
            <person name="Bouchez O."/>
            <person name="Gislard M."/>
            <person name="Lluch J."/>
            <person name="Milhes M."/>
            <person name="Lampietro C."/>
            <person name="Lopez Roques C."/>
            <person name="Donnadieu C."/>
            <person name="Braasch I."/>
            <person name="Desvignes T."/>
            <person name="Postlethwait J."/>
            <person name="Bobe J."/>
            <person name="Wedekind C."/>
            <person name="Guiguen Y."/>
        </authorList>
    </citation>
    <scope>NUCLEOTIDE SEQUENCE [LARGE SCALE GENOMIC DNA]</scope>
    <source>
        <strain evidence="1">Cs_M1</strain>
        <tissue evidence="1">Blood</tissue>
    </source>
</reference>
<keyword evidence="2" id="KW-1185">Reference proteome</keyword>
<sequence>HSLLTNTVLTHCHGLCSHTLSQTLFSHTVTDSVLTHCHRLCSHTLSQTLFSHTVTDSLTAAITAVRCSFQTQEEEQGQEPNDCALAWRRGRFP</sequence>